<dbReference type="Proteomes" id="UP000054937">
    <property type="component" value="Unassembled WGS sequence"/>
</dbReference>
<proteinExistence type="predicted"/>
<evidence type="ECO:0000313" key="2">
    <source>
        <dbReference type="EMBL" id="KRX08712.1"/>
    </source>
</evidence>
<protein>
    <submittedName>
        <fullName evidence="2">Uncharacterized protein</fullName>
    </submittedName>
</protein>
<dbReference type="EMBL" id="LDAU01000058">
    <property type="protein sequence ID" value="KRX08712.1"/>
    <property type="molecule type" value="Genomic_DNA"/>
</dbReference>
<keyword evidence="3" id="KW-1185">Reference proteome</keyword>
<accession>A0A0V0R3C8</accession>
<feature type="region of interest" description="Disordered" evidence="1">
    <location>
        <begin position="233"/>
        <end position="260"/>
    </location>
</feature>
<evidence type="ECO:0000313" key="3">
    <source>
        <dbReference type="Proteomes" id="UP000054937"/>
    </source>
</evidence>
<dbReference type="InParanoid" id="A0A0V0R3C8"/>
<feature type="compositionally biased region" description="Polar residues" evidence="1">
    <location>
        <begin position="251"/>
        <end position="260"/>
    </location>
</feature>
<sequence>MNKVKVQDTQKQYQPLPKNINTLMYLTQYLKINVTPAKMTQLLNTMEGRVNLNKLFLNILKLAELNNKNKLKINNKVLGEADKAADTIKKGMSTFNLFNFASSFLSIYGSVSDVKKILQELKKQKKNKNEKFKQNGINSQNKYKLRDLYLNLGEGACNINDTLMLTFMDIDFLGLNKKSLGKYIVVLFQISLTLKLIINSVKTKIKFDDINEKRKHIVQFLGSQNKQTISKILSDDSNQSESTENSDQETQEQIKNNNNSEQKLQQKLNIQRDNLKQSENSFMDLQISLLKIVIDFFVCLIDFSNTFDSSSKLLKIFKNQSKIQAYLGVTSAIIGGCQQIKQSQQ</sequence>
<gene>
    <name evidence="2" type="ORF">PPERSA_08023</name>
</gene>
<reference evidence="2 3" key="1">
    <citation type="journal article" date="2015" name="Sci. Rep.">
        <title>Genome of the facultative scuticociliatosis pathogen Pseudocohnilembus persalinus provides insight into its virulence through horizontal gene transfer.</title>
        <authorList>
            <person name="Xiong J."/>
            <person name="Wang G."/>
            <person name="Cheng J."/>
            <person name="Tian M."/>
            <person name="Pan X."/>
            <person name="Warren A."/>
            <person name="Jiang C."/>
            <person name="Yuan D."/>
            <person name="Miao W."/>
        </authorList>
    </citation>
    <scope>NUCLEOTIDE SEQUENCE [LARGE SCALE GENOMIC DNA]</scope>
    <source>
        <strain evidence="2">36N120E</strain>
    </source>
</reference>
<name>A0A0V0R3C8_PSEPJ</name>
<organism evidence="2 3">
    <name type="scientific">Pseudocohnilembus persalinus</name>
    <name type="common">Ciliate</name>
    <dbReference type="NCBI Taxonomy" id="266149"/>
    <lineage>
        <taxon>Eukaryota</taxon>
        <taxon>Sar</taxon>
        <taxon>Alveolata</taxon>
        <taxon>Ciliophora</taxon>
        <taxon>Intramacronucleata</taxon>
        <taxon>Oligohymenophorea</taxon>
        <taxon>Scuticociliatia</taxon>
        <taxon>Philasterida</taxon>
        <taxon>Pseudocohnilembidae</taxon>
        <taxon>Pseudocohnilembus</taxon>
    </lineage>
</organism>
<comment type="caution">
    <text evidence="2">The sequence shown here is derived from an EMBL/GenBank/DDBJ whole genome shotgun (WGS) entry which is preliminary data.</text>
</comment>
<dbReference type="AlphaFoldDB" id="A0A0V0R3C8"/>
<feature type="compositionally biased region" description="Polar residues" evidence="1">
    <location>
        <begin position="233"/>
        <end position="243"/>
    </location>
</feature>
<evidence type="ECO:0000256" key="1">
    <source>
        <dbReference type="SAM" id="MobiDB-lite"/>
    </source>
</evidence>